<reference evidence="1 2" key="1">
    <citation type="submission" date="2018-05" db="EMBL/GenBank/DDBJ databases">
        <title>Genomic Encyclopedia of Archaeal and Bacterial Type Strains, Phase II (KMG-II): from individual species to whole genera.</title>
        <authorList>
            <person name="Goeker M."/>
        </authorList>
    </citation>
    <scope>NUCLEOTIDE SEQUENCE [LARGE SCALE GENOMIC DNA]</scope>
    <source>
        <strain evidence="1 2">DSM 22637</strain>
    </source>
</reference>
<proteinExistence type="predicted"/>
<dbReference type="PANTHER" id="PTHR17985">
    <property type="entry name" value="SER/THR-RICH PROTEIN T10 IN DGCR REGION"/>
    <property type="match status" value="1"/>
</dbReference>
<dbReference type="RefSeq" id="WP_109682156.1">
    <property type="nucleotide sequence ID" value="NZ_QGGP01000003.1"/>
</dbReference>
<protein>
    <submittedName>
        <fullName evidence="1">Transport and Golgi organization protein 2</fullName>
    </submittedName>
</protein>
<dbReference type="InterPro" id="IPR008551">
    <property type="entry name" value="TANGO2"/>
</dbReference>
<dbReference type="OrthoDB" id="4380123at2"/>
<dbReference type="AlphaFoldDB" id="A0A316E8D7"/>
<organism evidence="1 2">
    <name type="scientific">Xanthomarina spongicola</name>
    <dbReference type="NCBI Taxonomy" id="570520"/>
    <lineage>
        <taxon>Bacteria</taxon>
        <taxon>Pseudomonadati</taxon>
        <taxon>Bacteroidota</taxon>
        <taxon>Flavobacteriia</taxon>
        <taxon>Flavobacteriales</taxon>
        <taxon>Flavobacteriaceae</taxon>
        <taxon>Xanthomarina</taxon>
    </lineage>
</organism>
<accession>A0A316E8D7</accession>
<dbReference type="Proteomes" id="UP000245430">
    <property type="component" value="Unassembled WGS sequence"/>
</dbReference>
<keyword evidence="2" id="KW-1185">Reference proteome</keyword>
<evidence type="ECO:0000313" key="2">
    <source>
        <dbReference type="Proteomes" id="UP000245430"/>
    </source>
</evidence>
<dbReference type="Pfam" id="PF05742">
    <property type="entry name" value="TANGO2"/>
    <property type="match status" value="1"/>
</dbReference>
<sequence>MCTVTLIPLGNSNFVLTSNRDEAPERETLDPDFYAENGVKLLYPKDALAGGTWIGVSDKNRLICLLNGGFKQHNRLDNYKMSRGIVVRELLISSQVLRTIEDFDFINIEPFTIVIVDWNKSLLFYELVWDGSEKHVTNLPLEPKIWSSSTLYTEEMKQTRLVWFETFKSKNILNPENILHFHKTAGKGNQDYGVIMDRGFVKTTSITQVIKVESNINMNFYNLHKNKISNTNFSFSKSIND</sequence>
<comment type="caution">
    <text evidence="1">The sequence shown here is derived from an EMBL/GenBank/DDBJ whole genome shotgun (WGS) entry which is preliminary data.</text>
</comment>
<name>A0A316E8D7_9FLAO</name>
<dbReference type="PANTHER" id="PTHR17985:SF8">
    <property type="entry name" value="TRANSPORT AND GOLGI ORGANIZATION PROTEIN 2 HOMOLOG"/>
    <property type="match status" value="1"/>
</dbReference>
<gene>
    <name evidence="1" type="ORF">LX78_01640</name>
</gene>
<evidence type="ECO:0000313" key="1">
    <source>
        <dbReference type="EMBL" id="PWK19160.1"/>
    </source>
</evidence>
<dbReference type="EMBL" id="QGGP01000003">
    <property type="protein sequence ID" value="PWK19160.1"/>
    <property type="molecule type" value="Genomic_DNA"/>
</dbReference>